<dbReference type="Gene3D" id="1.10.150.240">
    <property type="entry name" value="Putative phosphatase, domain 2"/>
    <property type="match status" value="1"/>
</dbReference>
<dbReference type="GO" id="GO:0005829">
    <property type="term" value="C:cytosol"/>
    <property type="evidence" value="ECO:0007669"/>
    <property type="project" value="TreeGrafter"/>
</dbReference>
<organism evidence="1 2">
    <name type="scientific">Lacticaseibacillus pantheris DSM 15945 = JCM 12539 = NBRC 106106</name>
    <dbReference type="NCBI Taxonomy" id="1423783"/>
    <lineage>
        <taxon>Bacteria</taxon>
        <taxon>Bacillati</taxon>
        <taxon>Bacillota</taxon>
        <taxon>Bacilli</taxon>
        <taxon>Lactobacillales</taxon>
        <taxon>Lactobacillaceae</taxon>
        <taxon>Lacticaseibacillus</taxon>
    </lineage>
</organism>
<accession>A0A0R1U228</accession>
<dbReference type="Gene3D" id="3.40.50.1000">
    <property type="entry name" value="HAD superfamily/HAD-like"/>
    <property type="match status" value="1"/>
</dbReference>
<dbReference type="Proteomes" id="UP000051922">
    <property type="component" value="Unassembled WGS sequence"/>
</dbReference>
<gene>
    <name evidence="1" type="ORF">FC50_GL001901</name>
</gene>
<evidence type="ECO:0000313" key="2">
    <source>
        <dbReference type="Proteomes" id="UP000051922"/>
    </source>
</evidence>
<dbReference type="Pfam" id="PF13419">
    <property type="entry name" value="HAD_2"/>
    <property type="match status" value="1"/>
</dbReference>
<protein>
    <submittedName>
        <fullName evidence="1">5-nucleotidase</fullName>
    </submittedName>
</protein>
<comment type="caution">
    <text evidence="1">The sequence shown here is derived from an EMBL/GenBank/DDBJ whole genome shotgun (WGS) entry which is preliminary data.</text>
</comment>
<dbReference type="InterPro" id="IPR050155">
    <property type="entry name" value="HAD-like_hydrolase_sf"/>
</dbReference>
<evidence type="ECO:0000313" key="1">
    <source>
        <dbReference type="EMBL" id="KRL84946.1"/>
    </source>
</evidence>
<dbReference type="EMBL" id="AZFJ01000056">
    <property type="protein sequence ID" value="KRL84946.1"/>
    <property type="molecule type" value="Genomic_DNA"/>
</dbReference>
<dbReference type="AlphaFoldDB" id="A0A0R1U228"/>
<dbReference type="InterPro" id="IPR036412">
    <property type="entry name" value="HAD-like_sf"/>
</dbReference>
<name>A0A0R1U228_9LACO</name>
<dbReference type="PANTHER" id="PTHR43434">
    <property type="entry name" value="PHOSPHOGLYCOLATE PHOSPHATASE"/>
    <property type="match status" value="1"/>
</dbReference>
<keyword evidence="2" id="KW-1185">Reference proteome</keyword>
<reference evidence="1 2" key="1">
    <citation type="journal article" date="2015" name="Genome Announc.">
        <title>Expanding the biotechnology potential of lactobacilli through comparative genomics of 213 strains and associated genera.</title>
        <authorList>
            <person name="Sun Z."/>
            <person name="Harris H.M."/>
            <person name="McCann A."/>
            <person name="Guo C."/>
            <person name="Argimon S."/>
            <person name="Zhang W."/>
            <person name="Yang X."/>
            <person name="Jeffery I.B."/>
            <person name="Cooney J.C."/>
            <person name="Kagawa T.F."/>
            <person name="Liu W."/>
            <person name="Song Y."/>
            <person name="Salvetti E."/>
            <person name="Wrobel A."/>
            <person name="Rasinkangas P."/>
            <person name="Parkhill J."/>
            <person name="Rea M.C."/>
            <person name="O'Sullivan O."/>
            <person name="Ritari J."/>
            <person name="Douillard F.P."/>
            <person name="Paul Ross R."/>
            <person name="Yang R."/>
            <person name="Briner A.E."/>
            <person name="Felis G.E."/>
            <person name="de Vos W.M."/>
            <person name="Barrangou R."/>
            <person name="Klaenhammer T.R."/>
            <person name="Caufield P.W."/>
            <person name="Cui Y."/>
            <person name="Zhang H."/>
            <person name="O'Toole P.W."/>
        </authorList>
    </citation>
    <scope>NUCLEOTIDE SEQUENCE [LARGE SCALE GENOMIC DNA]</scope>
    <source>
        <strain evidence="1 2">DSM 15945</strain>
    </source>
</reference>
<dbReference type="GO" id="GO:0004713">
    <property type="term" value="F:protein tyrosine kinase activity"/>
    <property type="evidence" value="ECO:0007669"/>
    <property type="project" value="TreeGrafter"/>
</dbReference>
<dbReference type="InterPro" id="IPR023214">
    <property type="entry name" value="HAD_sf"/>
</dbReference>
<dbReference type="SUPFAM" id="SSF56784">
    <property type="entry name" value="HAD-like"/>
    <property type="match status" value="1"/>
</dbReference>
<dbReference type="InterPro" id="IPR023198">
    <property type="entry name" value="PGP-like_dom2"/>
</dbReference>
<dbReference type="InterPro" id="IPR041492">
    <property type="entry name" value="HAD_2"/>
</dbReference>
<sequence>MRYDKQYDERNGDKYVTDKTLFFDFDGTIADSERGIVDSIKYMVHERQMRPLTDAQYRTWIGPSLTYSINQFYPELDAAAVDRAIESYRVYYEARGIFEADLYAGITDSLRALRNQGFRTAVASSKPEAMVARLVDHFDLGTLFDGVYGASMDEHTRVKKADVLAYAMRNQRAGQAHSVMIGDRFTDIKGGQANGVKTLGVTYGFGDRQELVDAGANKVVDHTQQLVDGSTVLAG</sequence>
<dbReference type="RefSeq" id="WP_225354978.1">
    <property type="nucleotide sequence ID" value="NZ_AZFJ01000056.1"/>
</dbReference>
<dbReference type="SFLD" id="SFLDG01129">
    <property type="entry name" value="C1.5:_HAD__Beta-PGM__Phosphata"/>
    <property type="match status" value="1"/>
</dbReference>
<dbReference type="PANTHER" id="PTHR43434:SF20">
    <property type="entry name" value="5'-NUCLEOTIDASE"/>
    <property type="match status" value="1"/>
</dbReference>
<dbReference type="STRING" id="1423783.FC50_GL001901"/>
<dbReference type="PATRIC" id="fig|1423783.4.peg.1943"/>
<proteinExistence type="predicted"/>
<dbReference type="SFLD" id="SFLDS00003">
    <property type="entry name" value="Haloacid_Dehalogenase"/>
    <property type="match status" value="1"/>
</dbReference>